<dbReference type="RefSeq" id="WP_169247997.1">
    <property type="nucleotide sequence ID" value="NZ_SPMZ01000016.1"/>
</dbReference>
<sequence length="69" mass="7718">MEALGEVLQIRTPMKRENEVIIEFASDELEKLTILAARKQKSIHDTIQGIVIESLRACDPGRRNGEGAK</sequence>
<accession>A0ABX1TIZ8</accession>
<reference evidence="1 2" key="1">
    <citation type="submission" date="2019-03" db="EMBL/GenBank/DDBJ databases">
        <title>Metabolic reconstructions from genomes of highly enriched 'Candidatus Accumulibacter' and 'Candidatus Competibacter' bioreactor populations.</title>
        <authorList>
            <person name="Annavajhala M.K."/>
            <person name="Welles L."/>
            <person name="Abbas B."/>
            <person name="Sorokin D."/>
            <person name="Park H."/>
            <person name="Van Loosdrecht M."/>
            <person name="Chandran K."/>
        </authorList>
    </citation>
    <scope>NUCLEOTIDE SEQUENCE [LARGE SCALE GENOMIC DNA]</scope>
    <source>
        <strain evidence="1 2">SBR_G</strain>
    </source>
</reference>
<dbReference type="EMBL" id="SPMZ01000016">
    <property type="protein sequence ID" value="NMQ18736.1"/>
    <property type="molecule type" value="Genomic_DNA"/>
</dbReference>
<evidence type="ECO:0000313" key="2">
    <source>
        <dbReference type="Proteomes" id="UP000760480"/>
    </source>
</evidence>
<name>A0ABX1TIZ8_9GAMM</name>
<comment type="caution">
    <text evidence="1">The sequence shown here is derived from an EMBL/GenBank/DDBJ whole genome shotgun (WGS) entry which is preliminary data.</text>
</comment>
<organism evidence="1 2">
    <name type="scientific">Candidatus Competibacter phosphatis</name>
    <dbReference type="NCBI Taxonomy" id="221280"/>
    <lineage>
        <taxon>Bacteria</taxon>
        <taxon>Pseudomonadati</taxon>
        <taxon>Pseudomonadota</taxon>
        <taxon>Gammaproteobacteria</taxon>
        <taxon>Candidatus Competibacteraceae</taxon>
        <taxon>Candidatus Competibacter</taxon>
    </lineage>
</organism>
<dbReference type="Proteomes" id="UP000760480">
    <property type="component" value="Unassembled WGS sequence"/>
</dbReference>
<proteinExistence type="predicted"/>
<evidence type="ECO:0008006" key="3">
    <source>
        <dbReference type="Google" id="ProtNLM"/>
    </source>
</evidence>
<evidence type="ECO:0000313" key="1">
    <source>
        <dbReference type="EMBL" id="NMQ18736.1"/>
    </source>
</evidence>
<gene>
    <name evidence="1" type="ORF">E4P82_05670</name>
</gene>
<protein>
    <recommendedName>
        <fullName evidence="3">CopG-like ribbon-helix-helix domain-containing protein</fullName>
    </recommendedName>
</protein>
<keyword evidence="2" id="KW-1185">Reference proteome</keyword>